<name>A0A2P5Y2I9_GOSBA</name>
<proteinExistence type="predicted"/>
<dbReference type="EMBL" id="KZ663816">
    <property type="protein sequence ID" value="PPS09819.1"/>
    <property type="molecule type" value="Genomic_DNA"/>
</dbReference>
<organism evidence="1 2">
    <name type="scientific">Gossypium barbadense</name>
    <name type="common">Sea Island cotton</name>
    <name type="synonym">Hibiscus barbadensis</name>
    <dbReference type="NCBI Taxonomy" id="3634"/>
    <lineage>
        <taxon>Eukaryota</taxon>
        <taxon>Viridiplantae</taxon>
        <taxon>Streptophyta</taxon>
        <taxon>Embryophyta</taxon>
        <taxon>Tracheophyta</taxon>
        <taxon>Spermatophyta</taxon>
        <taxon>Magnoliopsida</taxon>
        <taxon>eudicotyledons</taxon>
        <taxon>Gunneridae</taxon>
        <taxon>Pentapetalae</taxon>
        <taxon>rosids</taxon>
        <taxon>malvids</taxon>
        <taxon>Malvales</taxon>
        <taxon>Malvaceae</taxon>
        <taxon>Malvoideae</taxon>
        <taxon>Gossypium</taxon>
    </lineage>
</organism>
<reference evidence="1 2" key="1">
    <citation type="submission" date="2015-01" db="EMBL/GenBank/DDBJ databases">
        <title>Genome of allotetraploid Gossypium barbadense reveals genomic plasticity and fiber elongation in cotton evolution.</title>
        <authorList>
            <person name="Chen X."/>
            <person name="Liu X."/>
            <person name="Zhao B."/>
            <person name="Zheng H."/>
            <person name="Hu Y."/>
            <person name="Lu G."/>
            <person name="Yang C."/>
            <person name="Chen J."/>
            <person name="Shan C."/>
            <person name="Zhang L."/>
            <person name="Zhou Y."/>
            <person name="Wang L."/>
            <person name="Guo W."/>
            <person name="Bai Y."/>
            <person name="Ruan J."/>
            <person name="Shangguan X."/>
            <person name="Mao Y."/>
            <person name="Jiang J."/>
            <person name="Zhu Y."/>
            <person name="Lei J."/>
            <person name="Kang H."/>
            <person name="Chen S."/>
            <person name="He X."/>
            <person name="Wang R."/>
            <person name="Wang Y."/>
            <person name="Chen J."/>
            <person name="Wang L."/>
            <person name="Yu S."/>
            <person name="Wang B."/>
            <person name="Wei J."/>
            <person name="Song S."/>
            <person name="Lu X."/>
            <person name="Gao Z."/>
            <person name="Gu W."/>
            <person name="Deng X."/>
            <person name="Ma D."/>
            <person name="Wang S."/>
            <person name="Liang W."/>
            <person name="Fang L."/>
            <person name="Cai C."/>
            <person name="Zhu X."/>
            <person name="Zhou B."/>
            <person name="Zhang Y."/>
            <person name="Chen Z."/>
            <person name="Xu S."/>
            <person name="Zhu R."/>
            <person name="Wang S."/>
            <person name="Zhang T."/>
            <person name="Zhao G."/>
        </authorList>
    </citation>
    <scope>NUCLEOTIDE SEQUENCE [LARGE SCALE GENOMIC DNA]</scope>
    <source>
        <strain evidence="2">cv. Xinhai21</strain>
        <tissue evidence="1">Leaf</tissue>
    </source>
</reference>
<accession>A0A2P5Y2I9</accession>
<dbReference type="AlphaFoldDB" id="A0A2P5Y2I9"/>
<evidence type="ECO:0000313" key="2">
    <source>
        <dbReference type="Proteomes" id="UP000239757"/>
    </source>
</evidence>
<evidence type="ECO:0000313" key="1">
    <source>
        <dbReference type="EMBL" id="PPS09819.1"/>
    </source>
</evidence>
<gene>
    <name evidence="1" type="ORF">GOBAR_AA10818</name>
</gene>
<dbReference type="Proteomes" id="UP000239757">
    <property type="component" value="Unassembled WGS sequence"/>
</dbReference>
<sequence>MVTAQRGLLRVKYVGRLFMDGSGFVDIVNEIHVELGRGEGGGRGWVPQSQCQAKSGREGGSSWNEGISLGISSGSSSSVAYASRCKLKGRGGTAIDASSRHEGCPTRGRCVIDVTVEMGKIVGLHEFFCIKSQGNSEFWDTQLLHKTPKMELDCAWVVILCHNCL</sequence>
<protein>
    <submittedName>
        <fullName evidence="1">Uncharacterized protein</fullName>
    </submittedName>
</protein>